<keyword evidence="3" id="KW-0808">Transferase</keyword>
<comment type="subcellular location">
    <subcellularLocation>
        <location evidence="1">Membrane</location>
        <topology evidence="1">Single-pass membrane protein</topology>
    </subcellularLocation>
</comment>
<evidence type="ECO:0000313" key="10">
    <source>
        <dbReference type="Proteomes" id="UP000318053"/>
    </source>
</evidence>
<dbReference type="Proteomes" id="UP000318053">
    <property type="component" value="Unassembled WGS sequence"/>
</dbReference>
<keyword evidence="4" id="KW-0812">Transmembrane</keyword>
<keyword evidence="2" id="KW-0328">Glycosyltransferase</keyword>
<evidence type="ECO:0000256" key="3">
    <source>
        <dbReference type="ARBA" id="ARBA00022679"/>
    </source>
</evidence>
<reference evidence="9 10" key="1">
    <citation type="submission" date="2019-02" db="EMBL/GenBank/DDBJ databases">
        <title>Deep-cultivation of Planctomycetes and their phenomic and genomic characterization uncovers novel biology.</title>
        <authorList>
            <person name="Wiegand S."/>
            <person name="Jogler M."/>
            <person name="Boedeker C."/>
            <person name="Pinto D."/>
            <person name="Vollmers J."/>
            <person name="Rivas-Marin E."/>
            <person name="Kohn T."/>
            <person name="Peeters S.H."/>
            <person name="Heuer A."/>
            <person name="Rast P."/>
            <person name="Oberbeckmann S."/>
            <person name="Bunk B."/>
            <person name="Jeske O."/>
            <person name="Meyerdierks A."/>
            <person name="Storesund J.E."/>
            <person name="Kallscheuer N."/>
            <person name="Luecker S."/>
            <person name="Lage O.M."/>
            <person name="Pohl T."/>
            <person name="Merkel B.J."/>
            <person name="Hornburger P."/>
            <person name="Mueller R.-W."/>
            <person name="Bruemmer F."/>
            <person name="Labrenz M."/>
            <person name="Spormann A.M."/>
            <person name="Op Den Camp H."/>
            <person name="Overmann J."/>
            <person name="Amann R."/>
            <person name="Jetten M.S.M."/>
            <person name="Mascher T."/>
            <person name="Medema M.H."/>
            <person name="Devos D.P."/>
            <person name="Kaster A.-K."/>
            <person name="Ovreas L."/>
            <person name="Rohde M."/>
            <person name="Galperin M.Y."/>
            <person name="Jogler C."/>
        </authorList>
    </citation>
    <scope>NUCLEOTIDE SEQUENCE [LARGE SCALE GENOMIC DNA]</scope>
    <source>
        <strain evidence="9 10">CA85</strain>
    </source>
</reference>
<protein>
    <recommendedName>
        <fullName evidence="8">Glycosyltransferase 61 catalytic domain-containing protein</fullName>
    </recommendedName>
</protein>
<keyword evidence="7" id="KW-0325">Glycoprotein</keyword>
<feature type="domain" description="Glycosyltransferase 61 catalytic" evidence="8">
    <location>
        <begin position="138"/>
        <end position="308"/>
    </location>
</feature>
<evidence type="ECO:0000256" key="6">
    <source>
        <dbReference type="ARBA" id="ARBA00023136"/>
    </source>
</evidence>
<evidence type="ECO:0000256" key="4">
    <source>
        <dbReference type="ARBA" id="ARBA00022692"/>
    </source>
</evidence>
<evidence type="ECO:0000259" key="8">
    <source>
        <dbReference type="Pfam" id="PF04577"/>
    </source>
</evidence>
<keyword evidence="6" id="KW-0472">Membrane</keyword>
<dbReference type="EMBL" id="SJPK01000003">
    <property type="protein sequence ID" value="TWT72952.1"/>
    <property type="molecule type" value="Genomic_DNA"/>
</dbReference>
<organism evidence="9 10">
    <name type="scientific">Allorhodopirellula solitaria</name>
    <dbReference type="NCBI Taxonomy" id="2527987"/>
    <lineage>
        <taxon>Bacteria</taxon>
        <taxon>Pseudomonadati</taxon>
        <taxon>Planctomycetota</taxon>
        <taxon>Planctomycetia</taxon>
        <taxon>Pirellulales</taxon>
        <taxon>Pirellulaceae</taxon>
        <taxon>Allorhodopirellula</taxon>
    </lineage>
</organism>
<evidence type="ECO:0000256" key="5">
    <source>
        <dbReference type="ARBA" id="ARBA00022989"/>
    </source>
</evidence>
<sequence length="380" mass="43765">MVVKEALRSVNRRDPGVCQDIRPWCREHDVPMQRLRPAEVCRRDLPVGSGDCPRGFVDQQTFETNERSLTVIENARVKGFAGLVILPDGTFVVDYHTRNLAYVTDHPDYFQRWQPRCRKEYWPGDYLSIVSKFCREHYHWIHDVLLHLHQVWAQLPESVRLIVPEGMTLSQRSLLEAIGVNKDRMVPLAAHVEVHVERLHFCPPIVPTRFDEPVSSDWLRDRLRGHFSPNAIRGDKKLYVSRRNAWARRVVNENDLQDVFQRCGVQVVCLEEFSQAEQAKLFAEATHVAGPHGAGLVNMYFAQPELQILELFNDPVGDRTHYWSMAEALGHSYEYAVGDTLSNPAVCEEYRSFATTQDIVLTAQNIVEIESFYRRPCGGN</sequence>
<evidence type="ECO:0000313" key="9">
    <source>
        <dbReference type="EMBL" id="TWT72952.1"/>
    </source>
</evidence>
<dbReference type="InterPro" id="IPR049625">
    <property type="entry name" value="Glyco_transf_61_cat"/>
</dbReference>
<keyword evidence="5" id="KW-1133">Transmembrane helix</keyword>
<dbReference type="PANTHER" id="PTHR20961:SF38">
    <property type="entry name" value="PROTEIN O-LINKED-MANNOSE BETA-1,4-N-ACETYLGLUCOSAMINYLTRANSFERASE 2"/>
    <property type="match status" value="1"/>
</dbReference>
<evidence type="ECO:0000256" key="7">
    <source>
        <dbReference type="ARBA" id="ARBA00023180"/>
    </source>
</evidence>
<name>A0A5C5YHJ5_9BACT</name>
<comment type="caution">
    <text evidence="9">The sequence shown here is derived from an EMBL/GenBank/DDBJ whole genome shotgun (WGS) entry which is preliminary data.</text>
</comment>
<proteinExistence type="predicted"/>
<dbReference type="GO" id="GO:0016757">
    <property type="term" value="F:glycosyltransferase activity"/>
    <property type="evidence" value="ECO:0007669"/>
    <property type="project" value="UniProtKB-KW"/>
</dbReference>
<dbReference type="PANTHER" id="PTHR20961">
    <property type="entry name" value="GLYCOSYLTRANSFERASE"/>
    <property type="match status" value="1"/>
</dbReference>
<evidence type="ECO:0000256" key="2">
    <source>
        <dbReference type="ARBA" id="ARBA00022676"/>
    </source>
</evidence>
<keyword evidence="10" id="KW-1185">Reference proteome</keyword>
<evidence type="ECO:0000256" key="1">
    <source>
        <dbReference type="ARBA" id="ARBA00004167"/>
    </source>
</evidence>
<dbReference type="GO" id="GO:0016020">
    <property type="term" value="C:membrane"/>
    <property type="evidence" value="ECO:0007669"/>
    <property type="project" value="UniProtKB-SubCell"/>
</dbReference>
<gene>
    <name evidence="9" type="ORF">CA85_14130</name>
</gene>
<dbReference type="Pfam" id="PF04577">
    <property type="entry name" value="Glyco_transf_61"/>
    <property type="match status" value="1"/>
</dbReference>
<dbReference type="AlphaFoldDB" id="A0A5C5YHJ5"/>
<dbReference type="InterPro" id="IPR007657">
    <property type="entry name" value="Glycosyltransferase_61"/>
</dbReference>
<accession>A0A5C5YHJ5</accession>